<dbReference type="PROSITE" id="PS50125">
    <property type="entry name" value="GUANYLATE_CYCLASE_2"/>
    <property type="match status" value="1"/>
</dbReference>
<accession>H1XRA2</accession>
<dbReference type="PANTHER" id="PTHR43081:SF19">
    <property type="entry name" value="PH-SENSITIVE ADENYLATE CYCLASE RV1264"/>
    <property type="match status" value="1"/>
</dbReference>
<reference evidence="2 5" key="2">
    <citation type="submission" date="2016-11" db="EMBL/GenBank/DDBJ databases">
        <title>Genomic analysis of Caldithrix abyssi and proposal of a novel bacterial phylum Caldithrichaeota.</title>
        <authorList>
            <person name="Kublanov I."/>
            <person name="Sigalova O."/>
            <person name="Gavrilov S."/>
            <person name="Lebedinsky A."/>
            <person name="Ivanova N."/>
            <person name="Daum C."/>
            <person name="Reddy T."/>
            <person name="Klenk H.P."/>
            <person name="Goker M."/>
            <person name="Reva O."/>
            <person name="Miroshnichenko M."/>
            <person name="Kyprides N."/>
            <person name="Woyke T."/>
            <person name="Gelfand M."/>
        </authorList>
    </citation>
    <scope>NUCLEOTIDE SEQUENCE [LARGE SCALE GENOMIC DNA]</scope>
    <source>
        <strain evidence="2 5">LF13</strain>
    </source>
</reference>
<dbReference type="Proteomes" id="UP000004671">
    <property type="component" value="Chromosome"/>
</dbReference>
<dbReference type="PaxDb" id="880073-Calab_1633"/>
<evidence type="ECO:0000313" key="2">
    <source>
        <dbReference type="EMBL" id="APF17107.1"/>
    </source>
</evidence>
<reference evidence="3 4" key="1">
    <citation type="submission" date="2011-09" db="EMBL/GenBank/DDBJ databases">
        <title>The permanent draft genome of Caldithrix abyssi DSM 13497.</title>
        <authorList>
            <consortium name="US DOE Joint Genome Institute (JGI-PGF)"/>
            <person name="Lucas S."/>
            <person name="Han J."/>
            <person name="Lapidus A."/>
            <person name="Bruce D."/>
            <person name="Goodwin L."/>
            <person name="Pitluck S."/>
            <person name="Peters L."/>
            <person name="Kyrpides N."/>
            <person name="Mavromatis K."/>
            <person name="Ivanova N."/>
            <person name="Mikhailova N."/>
            <person name="Chertkov O."/>
            <person name="Detter J.C."/>
            <person name="Tapia R."/>
            <person name="Han C."/>
            <person name="Land M."/>
            <person name="Hauser L."/>
            <person name="Markowitz V."/>
            <person name="Cheng J.-F."/>
            <person name="Hugenholtz P."/>
            <person name="Woyke T."/>
            <person name="Wu D."/>
            <person name="Spring S."/>
            <person name="Brambilla E."/>
            <person name="Klenk H.-P."/>
            <person name="Eisen J.A."/>
        </authorList>
    </citation>
    <scope>NUCLEOTIDE SEQUENCE [LARGE SCALE GENOMIC DNA]</scope>
    <source>
        <strain evidence="3 4">DSM 13497</strain>
    </source>
</reference>
<keyword evidence="4" id="KW-1185">Reference proteome</keyword>
<dbReference type="SUPFAM" id="SSF55073">
    <property type="entry name" value="Nucleotide cyclase"/>
    <property type="match status" value="1"/>
</dbReference>
<proteinExistence type="predicted"/>
<dbReference type="Proteomes" id="UP000183868">
    <property type="component" value="Chromosome"/>
</dbReference>
<dbReference type="InterPro" id="IPR050697">
    <property type="entry name" value="Adenylyl/Guanylyl_Cyclase_3/4"/>
</dbReference>
<dbReference type="KEGG" id="caby:Cabys_356"/>
<evidence type="ECO:0000259" key="1">
    <source>
        <dbReference type="PROSITE" id="PS50125"/>
    </source>
</evidence>
<dbReference type="GO" id="GO:0035556">
    <property type="term" value="P:intracellular signal transduction"/>
    <property type="evidence" value="ECO:0007669"/>
    <property type="project" value="InterPro"/>
</dbReference>
<sequence length="350" mass="39948">MDLELLKNALIRLFHRGFEKEKIQKLFNFLVRETSPQHRLFYPNLLGVRLNFTHQETLRLVTYGVLDGLFEMTWQVFCPQCTAPNFETKSLKNLRLRERCAACGSDYEPHADQNVHVLLALHPRFYDEVINTTDEETPVAEAGVQPLTVLDLIGYPDFREHFTDQAPRLNQAIKIRNVSVMFTELIRSTEMYEVIGDVQAFLLVNEHFDILFDFILKKYGGVIKTIGDAVMAVFKEPGPAFEAAVDIKKRVDHFLNSKLKNFSSGIKIGLHVGPAVVVNLNENFDLFGATVNKAARLVSHAQLEAIAMSKEFMAQVHHLPETQNTDKITQNTVTLKGIKSEQLIYLYKVR</sequence>
<dbReference type="eggNOG" id="COG2114">
    <property type="taxonomic scope" value="Bacteria"/>
</dbReference>
<dbReference type="Gene3D" id="3.30.70.1230">
    <property type="entry name" value="Nucleotide cyclase"/>
    <property type="match status" value="1"/>
</dbReference>
<dbReference type="RefSeq" id="WP_006928344.1">
    <property type="nucleotide sequence ID" value="NZ_CM001402.1"/>
</dbReference>
<dbReference type="HOGENOM" id="CLU_782891_0_0_0"/>
<dbReference type="CDD" id="cd07302">
    <property type="entry name" value="CHD"/>
    <property type="match status" value="1"/>
</dbReference>
<evidence type="ECO:0000313" key="3">
    <source>
        <dbReference type="EMBL" id="EHO41253.1"/>
    </source>
</evidence>
<dbReference type="STRING" id="880073.Cabys_356"/>
<protein>
    <submittedName>
        <fullName evidence="2">Adenylate cyclase, class 3</fullName>
    </submittedName>
    <submittedName>
        <fullName evidence="3">Adenylate/guanylate cyclase</fullName>
    </submittedName>
</protein>
<dbReference type="InterPro" id="IPR001054">
    <property type="entry name" value="A/G_cyclase"/>
</dbReference>
<evidence type="ECO:0000313" key="5">
    <source>
        <dbReference type="Proteomes" id="UP000183868"/>
    </source>
</evidence>
<dbReference type="EMBL" id="CP018099">
    <property type="protein sequence ID" value="APF17107.1"/>
    <property type="molecule type" value="Genomic_DNA"/>
</dbReference>
<dbReference type="Pfam" id="PF19363">
    <property type="entry name" value="DUF5939"/>
    <property type="match status" value="1"/>
</dbReference>
<name>H1XRA2_CALAY</name>
<gene>
    <name evidence="2" type="ORF">Cabys_356</name>
    <name evidence="3" type="ORF">Calab_1633</name>
</gene>
<dbReference type="EMBL" id="CM001402">
    <property type="protein sequence ID" value="EHO41253.1"/>
    <property type="molecule type" value="Genomic_DNA"/>
</dbReference>
<feature type="domain" description="Guanylate cyclase" evidence="1">
    <location>
        <begin position="179"/>
        <end position="298"/>
    </location>
</feature>
<dbReference type="GO" id="GO:0004016">
    <property type="term" value="F:adenylate cyclase activity"/>
    <property type="evidence" value="ECO:0007669"/>
    <property type="project" value="UniProtKB-ARBA"/>
</dbReference>
<evidence type="ECO:0000313" key="4">
    <source>
        <dbReference type="Proteomes" id="UP000004671"/>
    </source>
</evidence>
<dbReference type="SMART" id="SM00044">
    <property type="entry name" value="CYCc"/>
    <property type="match status" value="1"/>
</dbReference>
<dbReference type="GO" id="GO:0006171">
    <property type="term" value="P:cAMP biosynthetic process"/>
    <property type="evidence" value="ECO:0007669"/>
    <property type="project" value="TreeGrafter"/>
</dbReference>
<dbReference type="InterPro" id="IPR029787">
    <property type="entry name" value="Nucleotide_cyclase"/>
</dbReference>
<dbReference type="Pfam" id="PF00211">
    <property type="entry name" value="Guanylate_cyc"/>
    <property type="match status" value="1"/>
</dbReference>
<dbReference type="AlphaFoldDB" id="H1XRA2"/>
<organism evidence="3 4">
    <name type="scientific">Caldithrix abyssi DSM 13497</name>
    <dbReference type="NCBI Taxonomy" id="880073"/>
    <lineage>
        <taxon>Bacteria</taxon>
        <taxon>Pseudomonadati</taxon>
        <taxon>Calditrichota</taxon>
        <taxon>Calditrichia</taxon>
        <taxon>Calditrichales</taxon>
        <taxon>Calditrichaceae</taxon>
        <taxon>Caldithrix</taxon>
    </lineage>
</organism>
<dbReference type="InterPro" id="IPR045983">
    <property type="entry name" value="GUC-dom-containing_N"/>
</dbReference>
<dbReference type="OrthoDB" id="9801841at2"/>
<dbReference type="PANTHER" id="PTHR43081">
    <property type="entry name" value="ADENYLATE CYCLASE, TERMINAL-DIFFERENTIATION SPECIFIC-RELATED"/>
    <property type="match status" value="1"/>
</dbReference>